<keyword evidence="6" id="KW-0963">Cytoplasm</keyword>
<dbReference type="EMBL" id="JACRTC010000001">
    <property type="protein sequence ID" value="MBC8569667.1"/>
    <property type="molecule type" value="Genomic_DNA"/>
</dbReference>
<comment type="subcellular location">
    <subcellularLocation>
        <location evidence="6 7">Cytoplasm</location>
    </subcellularLocation>
</comment>
<evidence type="ECO:0000256" key="5">
    <source>
        <dbReference type="ARBA" id="ARBA00023239"/>
    </source>
</evidence>
<name>A0A926EDB7_9FIRM</name>
<dbReference type="HAMAP" id="MF_00076">
    <property type="entry name" value="HisB"/>
    <property type="match status" value="1"/>
</dbReference>
<gene>
    <name evidence="6 8" type="primary">hisB</name>
    <name evidence="8" type="ORF">H8709_02365</name>
</gene>
<comment type="caution">
    <text evidence="8">The sequence shown here is derived from an EMBL/GenBank/DDBJ whole genome shotgun (WGS) entry which is preliminary data.</text>
</comment>
<keyword evidence="4 6" id="KW-0368">Histidine biosynthesis</keyword>
<dbReference type="InterPro" id="IPR020568">
    <property type="entry name" value="Ribosomal_Su5_D2-typ_SF"/>
</dbReference>
<dbReference type="GO" id="GO:0004424">
    <property type="term" value="F:imidazoleglycerol-phosphate dehydratase activity"/>
    <property type="evidence" value="ECO:0007669"/>
    <property type="project" value="UniProtKB-UniRule"/>
</dbReference>
<comment type="similarity">
    <text evidence="6 7">Belongs to the imidazoleglycerol-phosphate dehydratase family.</text>
</comment>
<evidence type="ECO:0000256" key="6">
    <source>
        <dbReference type="HAMAP-Rule" id="MF_00076"/>
    </source>
</evidence>
<dbReference type="EC" id="4.2.1.19" evidence="6 7"/>
<evidence type="ECO:0000256" key="4">
    <source>
        <dbReference type="ARBA" id="ARBA00023102"/>
    </source>
</evidence>
<evidence type="ECO:0000313" key="9">
    <source>
        <dbReference type="Proteomes" id="UP000660861"/>
    </source>
</evidence>
<proteinExistence type="inferred from homology"/>
<evidence type="ECO:0000256" key="2">
    <source>
        <dbReference type="ARBA" id="ARBA00016664"/>
    </source>
</evidence>
<keyword evidence="5 6" id="KW-0456">Lyase</keyword>
<evidence type="ECO:0000256" key="7">
    <source>
        <dbReference type="RuleBase" id="RU000599"/>
    </source>
</evidence>
<dbReference type="Proteomes" id="UP000660861">
    <property type="component" value="Unassembled WGS sequence"/>
</dbReference>
<dbReference type="NCBIfam" id="NF002111">
    <property type="entry name" value="PRK00951.2-1"/>
    <property type="match status" value="1"/>
</dbReference>
<dbReference type="FunFam" id="3.30.230.40:FF:000001">
    <property type="entry name" value="Imidazoleglycerol-phosphate dehydratase HisB"/>
    <property type="match status" value="1"/>
</dbReference>
<evidence type="ECO:0000256" key="3">
    <source>
        <dbReference type="ARBA" id="ARBA00022605"/>
    </source>
</evidence>
<dbReference type="SUPFAM" id="SSF54211">
    <property type="entry name" value="Ribosomal protein S5 domain 2-like"/>
    <property type="match status" value="2"/>
</dbReference>
<dbReference type="GO" id="GO:0000105">
    <property type="term" value="P:L-histidine biosynthetic process"/>
    <property type="evidence" value="ECO:0007669"/>
    <property type="project" value="UniProtKB-UniRule"/>
</dbReference>
<dbReference type="FunFam" id="3.30.230.40:FF:000003">
    <property type="entry name" value="Imidazoleglycerol-phosphate dehydratase HisB"/>
    <property type="match status" value="1"/>
</dbReference>
<dbReference type="RefSeq" id="WP_262396764.1">
    <property type="nucleotide sequence ID" value="NZ_JACRTC010000001.1"/>
</dbReference>
<dbReference type="AlphaFoldDB" id="A0A926EDB7"/>
<dbReference type="InterPro" id="IPR020565">
    <property type="entry name" value="ImidazoleglycerP_deHydtase_CS"/>
</dbReference>
<comment type="catalytic activity">
    <reaction evidence="6 7">
        <text>D-erythro-1-(imidazol-4-yl)glycerol 3-phosphate = 3-(imidazol-4-yl)-2-oxopropyl phosphate + H2O</text>
        <dbReference type="Rhea" id="RHEA:11040"/>
        <dbReference type="ChEBI" id="CHEBI:15377"/>
        <dbReference type="ChEBI" id="CHEBI:57766"/>
        <dbReference type="ChEBI" id="CHEBI:58278"/>
        <dbReference type="EC" id="4.2.1.19"/>
    </reaction>
</comment>
<evidence type="ECO:0000256" key="1">
    <source>
        <dbReference type="ARBA" id="ARBA00005047"/>
    </source>
</evidence>
<evidence type="ECO:0000313" key="8">
    <source>
        <dbReference type="EMBL" id="MBC8569667.1"/>
    </source>
</evidence>
<dbReference type="Pfam" id="PF00475">
    <property type="entry name" value="IGPD"/>
    <property type="match status" value="1"/>
</dbReference>
<dbReference type="CDD" id="cd07914">
    <property type="entry name" value="IGPD"/>
    <property type="match status" value="1"/>
</dbReference>
<dbReference type="PROSITE" id="PS00954">
    <property type="entry name" value="IGP_DEHYDRATASE_1"/>
    <property type="match status" value="1"/>
</dbReference>
<sequence>MRKASEERRTRETEICVSIDLDGSGKTNIATGVGFLDHMLHSFAVHGRFDLEVAVEKSDLEIDCHHTVEDTGIVLGKAIGKALGDKAGIARFGSAYIPMDEALSFAAVDISGRPFLVYDNVHKNEMIGNYETDMTEEFFRAVAFNAGLTLHLRSLYGANDHHRIEAMFKAFAYAMAAAVKKLDSGAPVSTKGVL</sequence>
<keyword evidence="3 6" id="KW-0028">Amino-acid biosynthesis</keyword>
<dbReference type="PROSITE" id="PS00955">
    <property type="entry name" value="IGP_DEHYDRATASE_2"/>
    <property type="match status" value="1"/>
</dbReference>
<accession>A0A926EDB7</accession>
<dbReference type="NCBIfam" id="NF002114">
    <property type="entry name" value="PRK00951.2-4"/>
    <property type="match status" value="1"/>
</dbReference>
<organism evidence="8 9">
    <name type="scientific">Zongyangia hominis</name>
    <dbReference type="NCBI Taxonomy" id="2763677"/>
    <lineage>
        <taxon>Bacteria</taxon>
        <taxon>Bacillati</taxon>
        <taxon>Bacillota</taxon>
        <taxon>Clostridia</taxon>
        <taxon>Eubacteriales</taxon>
        <taxon>Oscillospiraceae</taxon>
        <taxon>Zongyangia</taxon>
    </lineage>
</organism>
<dbReference type="Gene3D" id="3.30.230.40">
    <property type="entry name" value="Imidazole glycerol phosphate dehydratase, domain 1"/>
    <property type="match status" value="2"/>
</dbReference>
<dbReference type="InterPro" id="IPR038494">
    <property type="entry name" value="IGPD_sf"/>
</dbReference>
<reference evidence="8" key="1">
    <citation type="submission" date="2020-08" db="EMBL/GenBank/DDBJ databases">
        <title>Genome public.</title>
        <authorList>
            <person name="Liu C."/>
            <person name="Sun Q."/>
        </authorList>
    </citation>
    <scope>NUCLEOTIDE SEQUENCE</scope>
    <source>
        <strain evidence="8">NSJ-54</strain>
    </source>
</reference>
<dbReference type="GO" id="GO:0005737">
    <property type="term" value="C:cytoplasm"/>
    <property type="evidence" value="ECO:0007669"/>
    <property type="project" value="UniProtKB-SubCell"/>
</dbReference>
<dbReference type="InterPro" id="IPR000807">
    <property type="entry name" value="ImidazoleglycerolP_deHydtase"/>
</dbReference>
<dbReference type="PANTHER" id="PTHR23133">
    <property type="entry name" value="IMIDAZOLEGLYCEROL-PHOSPHATE DEHYDRATASE HIS7"/>
    <property type="match status" value="1"/>
</dbReference>
<keyword evidence="9" id="KW-1185">Reference proteome</keyword>
<dbReference type="PANTHER" id="PTHR23133:SF2">
    <property type="entry name" value="IMIDAZOLEGLYCEROL-PHOSPHATE DEHYDRATASE"/>
    <property type="match status" value="1"/>
</dbReference>
<protein>
    <recommendedName>
        <fullName evidence="2 6">Imidazoleglycerol-phosphate dehydratase</fullName>
        <shortName evidence="6">IGPD</shortName>
        <ecNumber evidence="6 7">4.2.1.19</ecNumber>
    </recommendedName>
</protein>
<comment type="pathway">
    <text evidence="1 6 7">Amino-acid biosynthesis; L-histidine biosynthesis; L-histidine from 5-phospho-alpha-D-ribose 1-diphosphate: step 6/9.</text>
</comment>